<keyword evidence="1" id="KW-0812">Transmembrane</keyword>
<evidence type="ECO:0000313" key="2">
    <source>
        <dbReference type="EMBL" id="QZP37252.1"/>
    </source>
</evidence>
<feature type="transmembrane region" description="Helical" evidence="1">
    <location>
        <begin position="38"/>
        <end position="61"/>
    </location>
</feature>
<dbReference type="GeneID" id="67179143"/>
<accession>A0A8T8WBK6</accession>
<evidence type="ECO:0000313" key="3">
    <source>
        <dbReference type="Proteomes" id="UP000826254"/>
    </source>
</evidence>
<keyword evidence="1" id="KW-0472">Membrane</keyword>
<dbReference type="Proteomes" id="UP000826254">
    <property type="component" value="Chromosome"/>
</dbReference>
<dbReference type="AlphaFoldDB" id="A0A8T8WBK6"/>
<evidence type="ECO:0000256" key="1">
    <source>
        <dbReference type="SAM" id="Phobius"/>
    </source>
</evidence>
<proteinExistence type="predicted"/>
<dbReference type="KEGG" id="hmp:K6T50_13335"/>
<keyword evidence="1" id="KW-1133">Transmembrane helix</keyword>
<gene>
    <name evidence="2" type="ORF">K6T50_13335</name>
</gene>
<protein>
    <submittedName>
        <fullName evidence="2">Uncharacterized protein</fullName>
    </submittedName>
</protein>
<dbReference type="EMBL" id="CP081958">
    <property type="protein sequence ID" value="QZP37252.1"/>
    <property type="molecule type" value="Genomic_DNA"/>
</dbReference>
<name>A0A8T8WBK6_9EURY</name>
<keyword evidence="3" id="KW-1185">Reference proteome</keyword>
<feature type="transmembrane region" description="Helical" evidence="1">
    <location>
        <begin position="12"/>
        <end position="32"/>
    </location>
</feature>
<organism evidence="2 3">
    <name type="scientific">Halobaculum magnesiiphilum</name>
    <dbReference type="NCBI Taxonomy" id="1017351"/>
    <lineage>
        <taxon>Archaea</taxon>
        <taxon>Methanobacteriati</taxon>
        <taxon>Methanobacteriota</taxon>
        <taxon>Stenosarchaea group</taxon>
        <taxon>Halobacteria</taxon>
        <taxon>Halobacteriales</taxon>
        <taxon>Haloferacaceae</taxon>
        <taxon>Halobaculum</taxon>
    </lineage>
</organism>
<sequence length="71" mass="7281">MTDPGANGVSSELVSGESLAVVTIWLLVFVVADALLSSVASTVAVAGLAGGVAFVLSWRYLRVRRGKESSS</sequence>
<reference evidence="2 3" key="1">
    <citation type="journal article" date="2021" name="Int. J. Syst. Evol. Microbiol.">
        <title>Halobaculum halophilum sp. nov. and Halobaculum salinum sp. nov., isolated from salt lake and saline soil.</title>
        <authorList>
            <person name="Cui H.L."/>
            <person name="Shi X.W."/>
            <person name="Yin X.M."/>
            <person name="Yang X.Y."/>
            <person name="Hou J."/>
            <person name="Zhu L."/>
        </authorList>
    </citation>
    <scope>NUCLEOTIDE SEQUENCE [LARGE SCALE GENOMIC DNA]</scope>
    <source>
        <strain evidence="2 3">NBRC 109044</strain>
    </source>
</reference>
<dbReference type="RefSeq" id="WP_222607063.1">
    <property type="nucleotide sequence ID" value="NZ_CP081958.1"/>
</dbReference>